<protein>
    <recommendedName>
        <fullName evidence="7">Rhodopsin domain-containing protein</fullName>
    </recommendedName>
</protein>
<reference evidence="8 9" key="1">
    <citation type="submission" date="2022-03" db="EMBL/GenBank/DDBJ databases">
        <title>Genome data of Colletotrichum spp.</title>
        <authorList>
            <person name="Utami Y.D."/>
            <person name="Hiruma K."/>
        </authorList>
    </citation>
    <scope>NUCLEOTIDE SEQUENCE [LARGE SCALE GENOMIC DNA]</scope>
    <source>
        <strain evidence="8 9">MAFF 239500</strain>
    </source>
</reference>
<dbReference type="GO" id="GO:0016020">
    <property type="term" value="C:membrane"/>
    <property type="evidence" value="ECO:0007669"/>
    <property type="project" value="UniProtKB-SubCell"/>
</dbReference>
<dbReference type="Pfam" id="PF20684">
    <property type="entry name" value="Fung_rhodopsin"/>
    <property type="match status" value="1"/>
</dbReference>
<dbReference type="Proteomes" id="UP001055115">
    <property type="component" value="Unassembled WGS sequence"/>
</dbReference>
<proteinExistence type="inferred from homology"/>
<evidence type="ECO:0000256" key="5">
    <source>
        <dbReference type="ARBA" id="ARBA00038359"/>
    </source>
</evidence>
<evidence type="ECO:0000256" key="1">
    <source>
        <dbReference type="ARBA" id="ARBA00004141"/>
    </source>
</evidence>
<evidence type="ECO:0000313" key="8">
    <source>
        <dbReference type="EMBL" id="GKT52436.1"/>
    </source>
</evidence>
<feature type="transmembrane region" description="Helical" evidence="6">
    <location>
        <begin position="78"/>
        <end position="100"/>
    </location>
</feature>
<dbReference type="RefSeq" id="XP_049134786.1">
    <property type="nucleotide sequence ID" value="XM_049278829.1"/>
</dbReference>
<name>A0AA37PHJ4_9PEZI</name>
<evidence type="ECO:0000256" key="3">
    <source>
        <dbReference type="ARBA" id="ARBA00022989"/>
    </source>
</evidence>
<feature type="domain" description="Rhodopsin" evidence="7">
    <location>
        <begin position="73"/>
        <end position="135"/>
    </location>
</feature>
<dbReference type="AlphaFoldDB" id="A0AA37PHJ4"/>
<evidence type="ECO:0000256" key="6">
    <source>
        <dbReference type="SAM" id="Phobius"/>
    </source>
</evidence>
<dbReference type="EMBL" id="BQXU01000068">
    <property type="protein sequence ID" value="GKT52436.1"/>
    <property type="molecule type" value="Genomic_DNA"/>
</dbReference>
<dbReference type="PANTHER" id="PTHR33048:SF152">
    <property type="entry name" value="INTEGRAL MEMBRANE PROTEIN"/>
    <property type="match status" value="1"/>
</dbReference>
<keyword evidence="3 6" id="KW-1133">Transmembrane helix</keyword>
<comment type="similarity">
    <text evidence="5">Belongs to the SAT4 family.</text>
</comment>
<gene>
    <name evidence="8" type="ORF">ColSpa_12617</name>
</gene>
<keyword evidence="2 6" id="KW-0812">Transmembrane</keyword>
<evidence type="ECO:0000256" key="2">
    <source>
        <dbReference type="ARBA" id="ARBA00022692"/>
    </source>
</evidence>
<organism evidence="8 9">
    <name type="scientific">Colletotrichum spaethianum</name>
    <dbReference type="NCBI Taxonomy" id="700344"/>
    <lineage>
        <taxon>Eukaryota</taxon>
        <taxon>Fungi</taxon>
        <taxon>Dikarya</taxon>
        <taxon>Ascomycota</taxon>
        <taxon>Pezizomycotina</taxon>
        <taxon>Sordariomycetes</taxon>
        <taxon>Hypocreomycetidae</taxon>
        <taxon>Glomerellales</taxon>
        <taxon>Glomerellaceae</taxon>
        <taxon>Colletotrichum</taxon>
        <taxon>Colletotrichum spaethianum species complex</taxon>
    </lineage>
</organism>
<comment type="caution">
    <text evidence="8">The sequence shown here is derived from an EMBL/GenBank/DDBJ whole genome shotgun (WGS) entry which is preliminary data.</text>
</comment>
<evidence type="ECO:0000313" key="9">
    <source>
        <dbReference type="Proteomes" id="UP001055115"/>
    </source>
</evidence>
<dbReference type="PANTHER" id="PTHR33048">
    <property type="entry name" value="PTH11-LIKE INTEGRAL MEMBRANE PROTEIN (AFU_ORTHOLOGUE AFUA_5G11245)"/>
    <property type="match status" value="1"/>
</dbReference>
<keyword evidence="4 6" id="KW-0472">Membrane</keyword>
<sequence>MAVVNRGTDYEVRSKTLPEERLVKVVSIVTVAAYLATIAVITGHCRPMHKLWQVYPYPGEHFEVLCSGFDECSATRKLAFGLMFCAGFFIIICTLLRCIICLHTPERLDLGLNWSIRETAVAIICTNAPSIKPLFPSRKKGSSNTSNPTGLVTFGGSGGTHQMSRIKGSHQKLDDTSVGSQEHIVNLKGGKNQTTAFADDHSSDDWTQYNRGIQVTNEYTVEVGRT</sequence>
<keyword evidence="9" id="KW-1185">Reference proteome</keyword>
<comment type="subcellular location">
    <subcellularLocation>
        <location evidence="1">Membrane</location>
        <topology evidence="1">Multi-pass membrane protein</topology>
    </subcellularLocation>
</comment>
<accession>A0AA37PHJ4</accession>
<dbReference type="InterPro" id="IPR052337">
    <property type="entry name" value="SAT4-like"/>
</dbReference>
<evidence type="ECO:0000259" key="7">
    <source>
        <dbReference type="Pfam" id="PF20684"/>
    </source>
</evidence>
<dbReference type="InterPro" id="IPR049326">
    <property type="entry name" value="Rhodopsin_dom_fungi"/>
</dbReference>
<evidence type="ECO:0000256" key="4">
    <source>
        <dbReference type="ARBA" id="ARBA00023136"/>
    </source>
</evidence>
<dbReference type="GeneID" id="73333419"/>
<feature type="transmembrane region" description="Helical" evidence="6">
    <location>
        <begin position="22"/>
        <end position="42"/>
    </location>
</feature>